<gene>
    <name evidence="5" type="primary">xseA</name>
    <name evidence="10" type="ORF">Cpap_2997</name>
</gene>
<dbReference type="eggNOG" id="COG1570">
    <property type="taxonomic scope" value="Bacteria"/>
</dbReference>
<keyword evidence="3 5" id="KW-0378">Hydrolase</keyword>
<feature type="domain" description="OB-fold nucleic acid binding" evidence="9">
    <location>
        <begin position="5"/>
        <end position="100"/>
    </location>
</feature>
<comment type="function">
    <text evidence="5">Bidirectionally degrades single-stranded DNA into large acid-insoluble oligonucleotides, which are then degraded further into small acid-soluble oligonucleotides.</text>
</comment>
<dbReference type="GO" id="GO:0006308">
    <property type="term" value="P:DNA catabolic process"/>
    <property type="evidence" value="ECO:0007669"/>
    <property type="project" value="UniProtKB-UniRule"/>
</dbReference>
<dbReference type="InterPro" id="IPR020579">
    <property type="entry name" value="Exonuc_VII_lsu_C"/>
</dbReference>
<reference evidence="10" key="1">
    <citation type="submission" date="2009-07" db="EMBL/GenBank/DDBJ databases">
        <authorList>
            <consortium name="US DOE Joint Genome Institute (JGI-PGF)"/>
            <person name="Lucas S."/>
            <person name="Copeland A."/>
            <person name="Lapidus A."/>
            <person name="Glavina del Rio T."/>
            <person name="Tice H."/>
            <person name="Bruce D."/>
            <person name="Goodwin L."/>
            <person name="Pitluck S."/>
            <person name="Larimer F."/>
            <person name="Land M.L."/>
            <person name="Mouttaki H."/>
            <person name="He Z."/>
            <person name="Zhou J."/>
            <person name="Hemme C.L."/>
        </authorList>
    </citation>
    <scope>NUCLEOTIDE SEQUENCE</scope>
    <source>
        <strain evidence="10">DSM 2782</strain>
    </source>
</reference>
<evidence type="ECO:0000259" key="9">
    <source>
        <dbReference type="Pfam" id="PF13742"/>
    </source>
</evidence>
<dbReference type="GO" id="GO:0009318">
    <property type="term" value="C:exodeoxyribonuclease VII complex"/>
    <property type="evidence" value="ECO:0007669"/>
    <property type="project" value="UniProtKB-UniRule"/>
</dbReference>
<evidence type="ECO:0000259" key="8">
    <source>
        <dbReference type="Pfam" id="PF02601"/>
    </source>
</evidence>
<evidence type="ECO:0000256" key="7">
    <source>
        <dbReference type="SAM" id="Coils"/>
    </source>
</evidence>
<evidence type="ECO:0000256" key="5">
    <source>
        <dbReference type="HAMAP-Rule" id="MF_00378"/>
    </source>
</evidence>
<evidence type="ECO:0000256" key="6">
    <source>
        <dbReference type="RuleBase" id="RU004355"/>
    </source>
</evidence>
<dbReference type="NCBIfam" id="TIGR00237">
    <property type="entry name" value="xseA"/>
    <property type="match status" value="1"/>
</dbReference>
<dbReference type="SUPFAM" id="SSF52210">
    <property type="entry name" value="Succinyl-CoA synthetase domains"/>
    <property type="match status" value="1"/>
</dbReference>
<dbReference type="PANTHER" id="PTHR30008:SF0">
    <property type="entry name" value="EXODEOXYRIBONUCLEASE 7 LARGE SUBUNIT"/>
    <property type="match status" value="1"/>
</dbReference>
<dbReference type="InterPro" id="IPR003753">
    <property type="entry name" value="Exonuc_VII_L"/>
</dbReference>
<keyword evidence="7" id="KW-0175">Coiled coil</keyword>
<name>F1TAN2_9FIRM</name>
<dbReference type="HAMAP" id="MF_00378">
    <property type="entry name" value="Exonuc_7_L"/>
    <property type="match status" value="1"/>
</dbReference>
<keyword evidence="2 5" id="KW-0540">Nuclease</keyword>
<dbReference type="GO" id="GO:0003676">
    <property type="term" value="F:nucleic acid binding"/>
    <property type="evidence" value="ECO:0007669"/>
    <property type="project" value="InterPro"/>
</dbReference>
<dbReference type="GO" id="GO:0005737">
    <property type="term" value="C:cytoplasm"/>
    <property type="evidence" value="ECO:0007669"/>
    <property type="project" value="UniProtKB-SubCell"/>
</dbReference>
<comment type="caution">
    <text evidence="10">The sequence shown here is derived from an EMBL/GenBank/DDBJ whole genome shotgun (WGS) entry which is preliminary data.</text>
</comment>
<evidence type="ECO:0000313" key="10">
    <source>
        <dbReference type="EMBL" id="EGD48575.1"/>
    </source>
</evidence>
<evidence type="ECO:0000313" key="11">
    <source>
        <dbReference type="Proteomes" id="UP000003860"/>
    </source>
</evidence>
<comment type="similarity">
    <text evidence="5 6">Belongs to the XseA family.</text>
</comment>
<sequence length="404" mass="45021">MNRVYSVSDINNYIKQLVSRDLILSDVSIRGEISNFKHHYTGHMYFTIKDENSLLKCVMFKSQAIALRFAPENGMKVIVSGYISVFERDGQYQLYASNMQPDGVGALHVAFEQLKEKLQQEGLFDLEKKKSIPLLPGSIGIVTSSTGAVIRDIINVTYRRNSKMKLVLYPVAVQGPQAAGQISEAIKRLNEHNKVDVIIVARGGGSLEELWAFNEEIVARSIYASNIPVISAVGHETDFTISDFVSDMRAPTPSAAAELAVPDIEVLLYKLESYNMRMKNSLVKKVTALQNQLQKINSRPSFTQPYDRVNQQRQAIDNLVKNLVRENQAIIKDKKSQFGILAGKLDALSPLKIMERGYGVVKNSQGHVVNSVKQVNAGDKLEILINDGLAECDVTSVREGKIYE</sequence>
<organism evidence="10 11">
    <name type="scientific">Ruminiclostridium papyrosolvens DSM 2782</name>
    <dbReference type="NCBI Taxonomy" id="588581"/>
    <lineage>
        <taxon>Bacteria</taxon>
        <taxon>Bacillati</taxon>
        <taxon>Bacillota</taxon>
        <taxon>Clostridia</taxon>
        <taxon>Eubacteriales</taxon>
        <taxon>Oscillospiraceae</taxon>
        <taxon>Ruminiclostridium</taxon>
    </lineage>
</organism>
<dbReference type="InterPro" id="IPR025824">
    <property type="entry name" value="OB-fold_nuc-bd_dom"/>
</dbReference>
<evidence type="ECO:0000256" key="4">
    <source>
        <dbReference type="ARBA" id="ARBA00022839"/>
    </source>
</evidence>
<feature type="coiled-coil region" evidence="7">
    <location>
        <begin position="279"/>
        <end position="329"/>
    </location>
</feature>
<keyword evidence="1 5" id="KW-0963">Cytoplasm</keyword>
<keyword evidence="4 5" id="KW-0269">Exonuclease</keyword>
<proteinExistence type="inferred from homology"/>
<dbReference type="Pfam" id="PF13742">
    <property type="entry name" value="tRNA_anti_2"/>
    <property type="match status" value="1"/>
</dbReference>
<comment type="catalytic activity">
    <reaction evidence="5 6">
        <text>Exonucleolytic cleavage in either 5'- to 3'- or 3'- to 5'-direction to yield nucleoside 5'-phosphates.</text>
        <dbReference type="EC" id="3.1.11.6"/>
    </reaction>
</comment>
<dbReference type="Pfam" id="PF02601">
    <property type="entry name" value="Exonuc_VII_L"/>
    <property type="match status" value="1"/>
</dbReference>
<dbReference type="EMBL" id="ACXX02000003">
    <property type="protein sequence ID" value="EGD48575.1"/>
    <property type="molecule type" value="Genomic_DNA"/>
</dbReference>
<dbReference type="EC" id="3.1.11.6" evidence="5"/>
<protein>
    <recommendedName>
        <fullName evidence="5">Exodeoxyribonuclease 7 large subunit</fullName>
        <ecNumber evidence="5">3.1.11.6</ecNumber>
    </recommendedName>
    <alternativeName>
        <fullName evidence="5">Exodeoxyribonuclease VII large subunit</fullName>
        <shortName evidence="5">Exonuclease VII large subunit</shortName>
    </alternativeName>
</protein>
<dbReference type="InterPro" id="IPR016102">
    <property type="entry name" value="Succinyl-CoA_synth-like"/>
</dbReference>
<dbReference type="Proteomes" id="UP000003860">
    <property type="component" value="Unassembled WGS sequence"/>
</dbReference>
<evidence type="ECO:0000256" key="1">
    <source>
        <dbReference type="ARBA" id="ARBA00022490"/>
    </source>
</evidence>
<evidence type="ECO:0000256" key="2">
    <source>
        <dbReference type="ARBA" id="ARBA00022722"/>
    </source>
</evidence>
<feature type="domain" description="Exonuclease VII large subunit C-terminal" evidence="8">
    <location>
        <begin position="123"/>
        <end position="337"/>
    </location>
</feature>
<dbReference type="OrthoDB" id="9802795at2"/>
<comment type="subunit">
    <text evidence="5">Heterooligomer composed of large and small subunits.</text>
</comment>
<comment type="subcellular location">
    <subcellularLocation>
        <location evidence="5 6">Cytoplasm</location>
    </subcellularLocation>
</comment>
<dbReference type="AlphaFoldDB" id="F1TAN2"/>
<reference evidence="10" key="2">
    <citation type="submission" date="2011-01" db="EMBL/GenBank/DDBJ databases">
        <title>The Non-contiguous Finished genome of Clostridium papyrosolvens.</title>
        <authorList>
            <person name="Lucas S."/>
            <person name="Copeland A."/>
            <person name="Lapidus A."/>
            <person name="Cheng J.-F."/>
            <person name="Goodwin L."/>
            <person name="Pitluck S."/>
            <person name="Misra M."/>
            <person name="Chertkov O."/>
            <person name="Detter J.C."/>
            <person name="Han C."/>
            <person name="Tapia R."/>
            <person name="Land M."/>
            <person name="Hauser L."/>
            <person name="Kyrpides N."/>
            <person name="Ivanova N."/>
            <person name="Pagani I."/>
            <person name="Mouttaki H."/>
            <person name="He Z."/>
            <person name="Zhou J."/>
            <person name="Hemme C.L."/>
            <person name="Woyke T."/>
        </authorList>
    </citation>
    <scope>NUCLEOTIDE SEQUENCE [LARGE SCALE GENOMIC DNA]</scope>
    <source>
        <strain evidence="10">DSM 2782</strain>
    </source>
</reference>
<dbReference type="STRING" id="588581.Cpap_2997"/>
<dbReference type="GO" id="GO:0008855">
    <property type="term" value="F:exodeoxyribonuclease VII activity"/>
    <property type="evidence" value="ECO:0007669"/>
    <property type="project" value="UniProtKB-UniRule"/>
</dbReference>
<dbReference type="InterPro" id="IPR012340">
    <property type="entry name" value="NA-bd_OB-fold"/>
</dbReference>
<dbReference type="CDD" id="cd04489">
    <property type="entry name" value="ExoVII_LU_OBF"/>
    <property type="match status" value="1"/>
</dbReference>
<dbReference type="Gene3D" id="2.40.50.140">
    <property type="entry name" value="Nucleic acid-binding proteins"/>
    <property type="match status" value="1"/>
</dbReference>
<dbReference type="PANTHER" id="PTHR30008">
    <property type="entry name" value="EXODEOXYRIBONUCLEASE 7 LARGE SUBUNIT"/>
    <property type="match status" value="1"/>
</dbReference>
<accession>F1TAN2</accession>
<evidence type="ECO:0000256" key="3">
    <source>
        <dbReference type="ARBA" id="ARBA00022801"/>
    </source>
</evidence>
<keyword evidence="11" id="KW-1185">Reference proteome</keyword>
<dbReference type="RefSeq" id="WP_004617701.1">
    <property type="nucleotide sequence ID" value="NZ_ACXX02000003.1"/>
</dbReference>